<dbReference type="AlphaFoldDB" id="A0A1J8Q0S2"/>
<sequence length="265" mass="29888">MAQTSLFRVRLNAHPLAFMTLSLLLMKAVQLEIRASFEHGCLGRDDLLDTVQTTLEELLLHAGKQFGLPVISAQCPSLSLRVKRAKAPQLLALLVILNSVVGRITDTVHEAYTRYRRGDHPKYLNSAIQGFQEVFDECLEDHPHRSAALSNLSHAIIRSFTKGVRTDINHAIFLFRHAQAQAPTSSTIHPQPLHLRHSMGKGSSDLHEAVVLCRFLLPLCLEDGHLHLHSIEQCNALPRNPSDESIRLRRTVLEHCRPRHPHRAR</sequence>
<evidence type="ECO:0000256" key="1">
    <source>
        <dbReference type="SAM" id="SignalP"/>
    </source>
</evidence>
<name>A0A1J8Q0S2_9AGAM</name>
<accession>A0A1J8Q0S2</accession>
<feature type="signal peptide" evidence="1">
    <location>
        <begin position="1"/>
        <end position="31"/>
    </location>
</feature>
<gene>
    <name evidence="2" type="ORF">AZE42_12317</name>
</gene>
<comment type="caution">
    <text evidence="2">The sequence shown here is derived from an EMBL/GenBank/DDBJ whole genome shotgun (WGS) entry which is preliminary data.</text>
</comment>
<organism evidence="2 3">
    <name type="scientific">Rhizopogon vesiculosus</name>
    <dbReference type="NCBI Taxonomy" id="180088"/>
    <lineage>
        <taxon>Eukaryota</taxon>
        <taxon>Fungi</taxon>
        <taxon>Dikarya</taxon>
        <taxon>Basidiomycota</taxon>
        <taxon>Agaricomycotina</taxon>
        <taxon>Agaricomycetes</taxon>
        <taxon>Agaricomycetidae</taxon>
        <taxon>Boletales</taxon>
        <taxon>Suillineae</taxon>
        <taxon>Rhizopogonaceae</taxon>
        <taxon>Rhizopogon</taxon>
    </lineage>
</organism>
<dbReference type="Proteomes" id="UP000183567">
    <property type="component" value="Unassembled WGS sequence"/>
</dbReference>
<dbReference type="EMBL" id="LVVM01003776">
    <property type="protein sequence ID" value="OJA14279.1"/>
    <property type="molecule type" value="Genomic_DNA"/>
</dbReference>
<reference evidence="2 3" key="1">
    <citation type="submission" date="2016-03" db="EMBL/GenBank/DDBJ databases">
        <title>Comparative genomics of the ectomycorrhizal sister species Rhizopogon vinicolor and Rhizopogon vesiculosus (Basidiomycota: Boletales) reveals a divergence of the mating type B locus.</title>
        <authorList>
            <person name="Mujic A.B."/>
            <person name="Kuo A."/>
            <person name="Tritt A."/>
            <person name="Lipzen A."/>
            <person name="Chen C."/>
            <person name="Johnson J."/>
            <person name="Sharma A."/>
            <person name="Barry K."/>
            <person name="Grigoriev I.V."/>
            <person name="Spatafora J.W."/>
        </authorList>
    </citation>
    <scope>NUCLEOTIDE SEQUENCE [LARGE SCALE GENOMIC DNA]</scope>
    <source>
        <strain evidence="2 3">AM-OR11-056</strain>
    </source>
</reference>
<keyword evidence="1" id="KW-0732">Signal</keyword>
<keyword evidence="3" id="KW-1185">Reference proteome</keyword>
<protein>
    <submittedName>
        <fullName evidence="2">Uncharacterized protein</fullName>
    </submittedName>
</protein>
<dbReference type="OrthoDB" id="2647271at2759"/>
<evidence type="ECO:0000313" key="3">
    <source>
        <dbReference type="Proteomes" id="UP000183567"/>
    </source>
</evidence>
<feature type="chain" id="PRO_5012724168" evidence="1">
    <location>
        <begin position="32"/>
        <end position="265"/>
    </location>
</feature>
<evidence type="ECO:0000313" key="2">
    <source>
        <dbReference type="EMBL" id="OJA14279.1"/>
    </source>
</evidence>
<proteinExistence type="predicted"/>